<keyword evidence="14" id="KW-0676">Redox-active center</keyword>
<sequence length="517" mass="58413">MKQKILFLILFLALLGIIDSGYLTYEHYAKTIPPCSTNVFIDCRKVLGSHYSYFFGIPLALIGLIHYLILFFISLISLKTKSKIFSYLVILQSTIGVFASIYFMYLQLIIIKSLCLYCTFSAIISFIIFSLVMIFMRKEKREILFYFFGFSYQNFLRKIFFLIDPEFIHERMLDNGELLGKLTPVKYLVNRITRYKDKSLQQKIAGLTFELPVGLAAGFDYEAKLPLISSALGFGFQTIGTITNMPYEGNPKPRLGRLPMSKSLMVNKGFKNPGADSIIKRLALSGVEGFDILIGISIGRTNSIKLSTLDKSIEDIVTAFKKFERSKVNNSYYELNISCPNIIHGGEISFYPLRNLSQLLSAVQKLRIKKPIFIKMPIELSNNQTLNILKVISEYKLTGVIIGNLQKNKNDPTLVKEEVKIWKVGYFSGKPTFNRSNELIKLAYKNFGKKLVIIGCGGIFSAEDAYTKIRLGASLIQLITGMIYQGPQLIPQINLGLIDKLQKDGFKNIAEAVGTDV</sequence>
<evidence type="ECO:0000256" key="1">
    <source>
        <dbReference type="ARBA" id="ARBA00001917"/>
    </source>
</evidence>
<evidence type="ECO:0000256" key="2">
    <source>
        <dbReference type="ARBA" id="ARBA00004141"/>
    </source>
</evidence>
<dbReference type="CDD" id="cd12916">
    <property type="entry name" value="VKOR_1"/>
    <property type="match status" value="1"/>
</dbReference>
<dbReference type="AlphaFoldDB" id="A0A1F7IBP3"/>
<dbReference type="SMART" id="SM00756">
    <property type="entry name" value="VKc"/>
    <property type="match status" value="1"/>
</dbReference>
<gene>
    <name evidence="18" type="ORF">A3A74_04130</name>
</gene>
<dbReference type="GO" id="GO:0005886">
    <property type="term" value="C:plasma membrane"/>
    <property type="evidence" value="ECO:0007669"/>
    <property type="project" value="TreeGrafter"/>
</dbReference>
<dbReference type="NCBIfam" id="TIGR01036">
    <property type="entry name" value="pyrD_sub2"/>
    <property type="match status" value="1"/>
</dbReference>
<dbReference type="InterPro" id="IPR005719">
    <property type="entry name" value="Dihydroorotate_DH_2"/>
</dbReference>
<reference evidence="18 19" key="1">
    <citation type="journal article" date="2016" name="Nat. Commun.">
        <title>Thousands of microbial genomes shed light on interconnected biogeochemical processes in an aquifer system.</title>
        <authorList>
            <person name="Anantharaman K."/>
            <person name="Brown C.T."/>
            <person name="Hug L.A."/>
            <person name="Sharon I."/>
            <person name="Castelle C.J."/>
            <person name="Probst A.J."/>
            <person name="Thomas B.C."/>
            <person name="Singh A."/>
            <person name="Wilkins M.J."/>
            <person name="Karaoz U."/>
            <person name="Brodie E.L."/>
            <person name="Williams K.H."/>
            <person name="Hubbard S.S."/>
            <person name="Banfield J.F."/>
        </authorList>
    </citation>
    <scope>NUCLEOTIDE SEQUENCE [LARGE SCALE GENOMIC DNA]</scope>
</reference>
<evidence type="ECO:0000256" key="14">
    <source>
        <dbReference type="ARBA" id="ARBA00023284"/>
    </source>
</evidence>
<dbReference type="PANTHER" id="PTHR48109">
    <property type="entry name" value="DIHYDROOROTATE DEHYDROGENASE (QUINONE), MITOCHONDRIAL-RELATED"/>
    <property type="match status" value="1"/>
</dbReference>
<evidence type="ECO:0000256" key="16">
    <source>
        <dbReference type="SAM" id="Phobius"/>
    </source>
</evidence>
<dbReference type="SUPFAM" id="SSF51395">
    <property type="entry name" value="FMN-linked oxidoreductases"/>
    <property type="match status" value="1"/>
</dbReference>
<dbReference type="InterPro" id="IPR050074">
    <property type="entry name" value="DHO_dehydrogenase"/>
</dbReference>
<dbReference type="GO" id="GO:0048038">
    <property type="term" value="F:quinone binding"/>
    <property type="evidence" value="ECO:0007669"/>
    <property type="project" value="UniProtKB-KW"/>
</dbReference>
<evidence type="ECO:0000256" key="4">
    <source>
        <dbReference type="ARBA" id="ARBA00006214"/>
    </source>
</evidence>
<comment type="pathway">
    <text evidence="3">Pyrimidine metabolism; UMP biosynthesis via de novo pathway.</text>
</comment>
<keyword evidence="10 16" id="KW-1133">Transmembrane helix</keyword>
<keyword evidence="12 16" id="KW-0472">Membrane</keyword>
<dbReference type="Pfam" id="PF07884">
    <property type="entry name" value="VKOR"/>
    <property type="match status" value="1"/>
</dbReference>
<dbReference type="GO" id="GO:0009220">
    <property type="term" value="P:pyrimidine ribonucleotide biosynthetic process"/>
    <property type="evidence" value="ECO:0007669"/>
    <property type="project" value="UniProtKB-UniRule"/>
</dbReference>
<dbReference type="GO" id="GO:0005737">
    <property type="term" value="C:cytoplasm"/>
    <property type="evidence" value="ECO:0007669"/>
    <property type="project" value="InterPro"/>
</dbReference>
<dbReference type="Proteomes" id="UP000179270">
    <property type="component" value="Unassembled WGS sequence"/>
</dbReference>
<dbReference type="InterPro" id="IPR038354">
    <property type="entry name" value="VKOR_sf"/>
</dbReference>
<evidence type="ECO:0000256" key="10">
    <source>
        <dbReference type="ARBA" id="ARBA00022989"/>
    </source>
</evidence>
<evidence type="ECO:0000256" key="9">
    <source>
        <dbReference type="ARBA" id="ARBA00022975"/>
    </source>
</evidence>
<evidence type="ECO:0000256" key="8">
    <source>
        <dbReference type="ARBA" id="ARBA00022719"/>
    </source>
</evidence>
<keyword evidence="9" id="KW-0665">Pyrimidine biosynthesis</keyword>
<dbReference type="NCBIfam" id="NF003652">
    <property type="entry name" value="PRK05286.2-5"/>
    <property type="match status" value="1"/>
</dbReference>
<keyword evidence="8" id="KW-0874">Quinone</keyword>
<comment type="cofactor">
    <cofactor evidence="1">
        <name>FMN</name>
        <dbReference type="ChEBI" id="CHEBI:58210"/>
    </cofactor>
</comment>
<evidence type="ECO:0000256" key="11">
    <source>
        <dbReference type="ARBA" id="ARBA00023002"/>
    </source>
</evidence>
<keyword evidence="11" id="KW-0560">Oxidoreductase</keyword>
<comment type="subcellular location">
    <subcellularLocation>
        <location evidence="2">Membrane</location>
        <topology evidence="2">Multi-pass membrane protein</topology>
    </subcellularLocation>
</comment>
<evidence type="ECO:0000256" key="12">
    <source>
        <dbReference type="ARBA" id="ARBA00023136"/>
    </source>
</evidence>
<evidence type="ECO:0000256" key="15">
    <source>
        <dbReference type="NCBIfam" id="TIGR01036"/>
    </source>
</evidence>
<dbReference type="GO" id="GO:0006207">
    <property type="term" value="P:'de novo' pyrimidine nucleobase biosynthetic process"/>
    <property type="evidence" value="ECO:0007669"/>
    <property type="project" value="UniProtKB-UniRule"/>
</dbReference>
<feature type="domain" description="Vitamin K epoxide reductase" evidence="17">
    <location>
        <begin position="2"/>
        <end position="136"/>
    </location>
</feature>
<dbReference type="InterPro" id="IPR005720">
    <property type="entry name" value="Dihydroorotate_DH_cat"/>
</dbReference>
<evidence type="ECO:0000256" key="7">
    <source>
        <dbReference type="ARBA" id="ARBA00022692"/>
    </source>
</evidence>
<dbReference type="Gene3D" id="3.20.20.70">
    <property type="entry name" value="Aldolase class I"/>
    <property type="match status" value="1"/>
</dbReference>
<evidence type="ECO:0000313" key="19">
    <source>
        <dbReference type="Proteomes" id="UP000179270"/>
    </source>
</evidence>
<evidence type="ECO:0000256" key="3">
    <source>
        <dbReference type="ARBA" id="ARBA00004725"/>
    </source>
</evidence>
<keyword evidence="5" id="KW-0285">Flavoprotein</keyword>
<dbReference type="Gene3D" id="1.20.1440.130">
    <property type="entry name" value="VKOR domain"/>
    <property type="match status" value="1"/>
</dbReference>
<comment type="similarity">
    <text evidence="4">Belongs to the VKOR family.</text>
</comment>
<dbReference type="CDD" id="cd04738">
    <property type="entry name" value="DHOD_2_like"/>
    <property type="match status" value="1"/>
</dbReference>
<feature type="transmembrane region" description="Helical" evidence="16">
    <location>
        <begin position="143"/>
        <end position="163"/>
    </location>
</feature>
<evidence type="ECO:0000313" key="18">
    <source>
        <dbReference type="EMBL" id="OGK40779.1"/>
    </source>
</evidence>
<protein>
    <recommendedName>
        <fullName evidence="15">Dihydroorotate dehydrogenase (quinone)</fullName>
        <ecNumber evidence="15">1.3.5.2</ecNumber>
    </recommendedName>
</protein>
<keyword evidence="13" id="KW-1015">Disulfide bond</keyword>
<feature type="transmembrane region" description="Helical" evidence="16">
    <location>
        <begin position="109"/>
        <end position="136"/>
    </location>
</feature>
<accession>A0A1F7IBP3</accession>
<dbReference type="EC" id="1.3.5.2" evidence="15"/>
<name>A0A1F7IBP3_9BACT</name>
<dbReference type="STRING" id="1802055.A3A74_04130"/>
<proteinExistence type="inferred from homology"/>
<evidence type="ECO:0000256" key="5">
    <source>
        <dbReference type="ARBA" id="ARBA00022630"/>
    </source>
</evidence>
<dbReference type="EMBL" id="MGAF01000026">
    <property type="protein sequence ID" value="OGK40779.1"/>
    <property type="molecule type" value="Genomic_DNA"/>
</dbReference>
<evidence type="ECO:0000256" key="6">
    <source>
        <dbReference type="ARBA" id="ARBA00022643"/>
    </source>
</evidence>
<dbReference type="Pfam" id="PF01180">
    <property type="entry name" value="DHO_dh"/>
    <property type="match status" value="1"/>
</dbReference>
<feature type="transmembrane region" description="Helical" evidence="16">
    <location>
        <begin position="53"/>
        <end position="77"/>
    </location>
</feature>
<keyword evidence="7 16" id="KW-0812">Transmembrane</keyword>
<organism evidence="18 19">
    <name type="scientific">Candidatus Roizmanbacteria bacterium RIFCSPLOWO2_01_FULL_35_13</name>
    <dbReference type="NCBI Taxonomy" id="1802055"/>
    <lineage>
        <taxon>Bacteria</taxon>
        <taxon>Candidatus Roizmaniibacteriota</taxon>
    </lineage>
</organism>
<dbReference type="GO" id="GO:0106430">
    <property type="term" value="F:dihydroorotate dehydrogenase (quinone) activity"/>
    <property type="evidence" value="ECO:0007669"/>
    <property type="project" value="UniProtKB-EC"/>
</dbReference>
<evidence type="ECO:0000256" key="13">
    <source>
        <dbReference type="ARBA" id="ARBA00023157"/>
    </source>
</evidence>
<dbReference type="InterPro" id="IPR044698">
    <property type="entry name" value="VKOR/LTO1"/>
</dbReference>
<keyword evidence="6" id="KW-0288">FMN</keyword>
<dbReference type="InterPro" id="IPR013785">
    <property type="entry name" value="Aldolase_TIM"/>
</dbReference>
<evidence type="ECO:0000259" key="17">
    <source>
        <dbReference type="SMART" id="SM00756"/>
    </source>
</evidence>
<dbReference type="PANTHER" id="PTHR48109:SF4">
    <property type="entry name" value="DIHYDROOROTATE DEHYDROGENASE (QUINONE), MITOCHONDRIAL"/>
    <property type="match status" value="1"/>
</dbReference>
<dbReference type="InterPro" id="IPR012932">
    <property type="entry name" value="VKOR"/>
</dbReference>
<comment type="caution">
    <text evidence="18">The sequence shown here is derived from an EMBL/GenBank/DDBJ whole genome shotgun (WGS) entry which is preliminary data.</text>
</comment>
<feature type="transmembrane region" description="Helical" evidence="16">
    <location>
        <begin position="84"/>
        <end position="103"/>
    </location>
</feature>